<name>W6UHE6_ECHGR</name>
<dbReference type="KEGG" id="egl:EGR_07662"/>
<evidence type="ECO:0000313" key="2">
    <source>
        <dbReference type="Proteomes" id="UP000019149"/>
    </source>
</evidence>
<dbReference type="RefSeq" id="XP_024348693.1">
    <property type="nucleotide sequence ID" value="XM_024496911.1"/>
</dbReference>
<proteinExistence type="predicted"/>
<comment type="caution">
    <text evidence="1">The sequence shown here is derived from an EMBL/GenBank/DDBJ whole genome shotgun (WGS) entry which is preliminary data.</text>
</comment>
<protein>
    <submittedName>
        <fullName evidence="1">Uncharacterized protein</fullName>
    </submittedName>
</protein>
<reference evidence="1 2" key="1">
    <citation type="journal article" date="2013" name="Nat. Genet.">
        <title>The genome of the hydatid tapeworm Echinococcus granulosus.</title>
        <authorList>
            <person name="Zheng H."/>
            <person name="Zhang W."/>
            <person name="Zhang L."/>
            <person name="Zhang Z."/>
            <person name="Li J."/>
            <person name="Lu G."/>
            <person name="Zhu Y."/>
            <person name="Wang Y."/>
            <person name="Huang Y."/>
            <person name="Liu J."/>
            <person name="Kang H."/>
            <person name="Chen J."/>
            <person name="Wang L."/>
            <person name="Chen A."/>
            <person name="Yu S."/>
            <person name="Gao Z."/>
            <person name="Jin L."/>
            <person name="Gu W."/>
            <person name="Wang Z."/>
            <person name="Zhao L."/>
            <person name="Shi B."/>
            <person name="Wen H."/>
            <person name="Lin R."/>
            <person name="Jones M.K."/>
            <person name="Brejova B."/>
            <person name="Vinar T."/>
            <person name="Zhao G."/>
            <person name="McManus D.P."/>
            <person name="Chen Z."/>
            <person name="Zhou Y."/>
            <person name="Wang S."/>
        </authorList>
    </citation>
    <scope>NUCLEOTIDE SEQUENCE [LARGE SCALE GENOMIC DNA]</scope>
</reference>
<sequence length="200" mass="21570">MCSTAWPICYPQVVPWLRSINFWPCQEPAASPKVGISCRWLDLVYQSRPPFPTLGSDDLTTGGGAVYSTDMKDRGTARWVNSMEKWGSIVKRYETRGKAIGSVKQLLSPCGLSDPGFGPLDGWHTNGPSCGAWSRRGSGPVSAPVSDLEAAFVLVITRHKWDVAAGGESGSGEMPFYMQEAGMTGAAVLRVLLKAPTSSW</sequence>
<dbReference type="AlphaFoldDB" id="W6UHE6"/>
<gene>
    <name evidence="1" type="ORF">EGR_07662</name>
</gene>
<dbReference type="EMBL" id="APAU02000083">
    <property type="protein sequence ID" value="EUB57497.1"/>
    <property type="molecule type" value="Genomic_DNA"/>
</dbReference>
<dbReference type="CTD" id="36343377"/>
<evidence type="ECO:0000313" key="1">
    <source>
        <dbReference type="EMBL" id="EUB57497.1"/>
    </source>
</evidence>
<organism evidence="1 2">
    <name type="scientific">Echinococcus granulosus</name>
    <name type="common">Hydatid tapeworm</name>
    <dbReference type="NCBI Taxonomy" id="6210"/>
    <lineage>
        <taxon>Eukaryota</taxon>
        <taxon>Metazoa</taxon>
        <taxon>Spiralia</taxon>
        <taxon>Lophotrochozoa</taxon>
        <taxon>Platyhelminthes</taxon>
        <taxon>Cestoda</taxon>
        <taxon>Eucestoda</taxon>
        <taxon>Cyclophyllidea</taxon>
        <taxon>Taeniidae</taxon>
        <taxon>Echinococcus</taxon>
        <taxon>Echinococcus granulosus group</taxon>
    </lineage>
</organism>
<dbReference type="Proteomes" id="UP000019149">
    <property type="component" value="Unassembled WGS sequence"/>
</dbReference>
<keyword evidence="2" id="KW-1185">Reference proteome</keyword>
<dbReference type="GeneID" id="36343377"/>
<accession>W6UHE6</accession>